<keyword evidence="1" id="KW-0472">Membrane</keyword>
<name>A0A7X0SG74_9BACL</name>
<feature type="transmembrane region" description="Helical" evidence="1">
    <location>
        <begin position="54"/>
        <end position="77"/>
    </location>
</feature>
<protein>
    <submittedName>
        <fullName evidence="2">DUF4321 domain-containing protein</fullName>
    </submittedName>
</protein>
<evidence type="ECO:0000313" key="2">
    <source>
        <dbReference type="EMBL" id="MBB6729311.1"/>
    </source>
</evidence>
<dbReference type="Pfam" id="PF14209">
    <property type="entry name" value="DUF4321"/>
    <property type="match status" value="1"/>
</dbReference>
<dbReference type="InterPro" id="IPR025470">
    <property type="entry name" value="DUF4321"/>
</dbReference>
<dbReference type="Proteomes" id="UP000564644">
    <property type="component" value="Unassembled WGS sequence"/>
</dbReference>
<dbReference type="AlphaFoldDB" id="A0A7X0SG74"/>
<keyword evidence="1" id="KW-1133">Transmembrane helix</keyword>
<gene>
    <name evidence="2" type="ORF">H7C18_00175</name>
</gene>
<reference evidence="2 3" key="1">
    <citation type="submission" date="2020-08" db="EMBL/GenBank/DDBJ databases">
        <title>Cohnella phylogeny.</title>
        <authorList>
            <person name="Dunlap C."/>
        </authorList>
    </citation>
    <scope>NUCLEOTIDE SEQUENCE [LARGE SCALE GENOMIC DNA]</scope>
    <source>
        <strain evidence="2 3">CBP 2801</strain>
    </source>
</reference>
<sequence length="80" mass="8698">MKKNGWILLLLLLIGLIGGSLVARWLANVPGLDFLTKAYSVNGATSADLLAFNYHIQIGINVSLLSIIGVALAIWVYRKM</sequence>
<keyword evidence="1" id="KW-0812">Transmembrane</keyword>
<organism evidence="2 3">
    <name type="scientific">Cohnella zeiphila</name>
    <dbReference type="NCBI Taxonomy" id="2761120"/>
    <lineage>
        <taxon>Bacteria</taxon>
        <taxon>Bacillati</taxon>
        <taxon>Bacillota</taxon>
        <taxon>Bacilli</taxon>
        <taxon>Bacillales</taxon>
        <taxon>Paenibacillaceae</taxon>
        <taxon>Cohnella</taxon>
    </lineage>
</organism>
<keyword evidence="3" id="KW-1185">Reference proteome</keyword>
<dbReference type="EMBL" id="JACJVO010000001">
    <property type="protein sequence ID" value="MBB6729311.1"/>
    <property type="molecule type" value="Genomic_DNA"/>
</dbReference>
<comment type="caution">
    <text evidence="2">The sequence shown here is derived from an EMBL/GenBank/DDBJ whole genome shotgun (WGS) entry which is preliminary data.</text>
</comment>
<accession>A0A7X0SG74</accession>
<evidence type="ECO:0000256" key="1">
    <source>
        <dbReference type="SAM" id="Phobius"/>
    </source>
</evidence>
<proteinExistence type="predicted"/>
<evidence type="ECO:0000313" key="3">
    <source>
        <dbReference type="Proteomes" id="UP000564644"/>
    </source>
</evidence>